<proteinExistence type="predicted"/>
<name>A6JZJ8_RAT</name>
<dbReference type="EMBL" id="CH474008">
    <property type="protein sequence ID" value="EDL90155.1"/>
    <property type="molecule type" value="Genomic_DNA"/>
</dbReference>
<reference evidence="1 2" key="1">
    <citation type="submission" date="2005-09" db="EMBL/GenBank/DDBJ databases">
        <authorList>
            <person name="Mural R.J."/>
            <person name="Li P.W."/>
            <person name="Adams M.D."/>
            <person name="Amanatides P.G."/>
            <person name="Baden-Tillson H."/>
            <person name="Barnstead M."/>
            <person name="Chin S.H."/>
            <person name="Dew I."/>
            <person name="Evans C.A."/>
            <person name="Ferriera S."/>
            <person name="Flanigan M."/>
            <person name="Fosler C."/>
            <person name="Glodek A."/>
            <person name="Gu Z."/>
            <person name="Holt R.A."/>
            <person name="Jennings D."/>
            <person name="Kraft C.L."/>
            <person name="Lu F."/>
            <person name="Nguyen T."/>
            <person name="Nusskern D.R."/>
            <person name="Pfannkoch C.M."/>
            <person name="Sitter C."/>
            <person name="Sutton G.G."/>
            <person name="Venter J.C."/>
            <person name="Wang Z."/>
            <person name="Woodage T."/>
            <person name="Zheng X.H."/>
            <person name="Zhong F."/>
        </authorList>
    </citation>
    <scope>NUCLEOTIDE SEQUENCE [LARGE SCALE GENOMIC DNA]</scope>
    <source>
        <strain>BN</strain>
        <strain evidence="2">Sprague-Dawley</strain>
    </source>
</reference>
<accession>A6JZJ8</accession>
<organism evidence="1 2">
    <name type="scientific">Rattus norvegicus</name>
    <name type="common">Rat</name>
    <dbReference type="NCBI Taxonomy" id="10116"/>
    <lineage>
        <taxon>Eukaryota</taxon>
        <taxon>Metazoa</taxon>
        <taxon>Chordata</taxon>
        <taxon>Craniata</taxon>
        <taxon>Vertebrata</taxon>
        <taxon>Euteleostomi</taxon>
        <taxon>Mammalia</taxon>
        <taxon>Eutheria</taxon>
        <taxon>Euarchontoglires</taxon>
        <taxon>Glires</taxon>
        <taxon>Rodentia</taxon>
        <taxon>Myomorpha</taxon>
        <taxon>Muroidea</taxon>
        <taxon>Muridae</taxon>
        <taxon>Murinae</taxon>
        <taxon>Rattus</taxon>
    </lineage>
</organism>
<sequence length="10" mass="1184">MMVMDQTSEL</sequence>
<evidence type="ECO:0000313" key="1">
    <source>
        <dbReference type="EMBL" id="EDL90155.1"/>
    </source>
</evidence>
<evidence type="ECO:0000313" key="2">
    <source>
        <dbReference type="Proteomes" id="UP000234681"/>
    </source>
</evidence>
<gene>
    <name evidence="1" type="ORF">rCG_50192</name>
</gene>
<protein>
    <submittedName>
        <fullName evidence="1">RCG50192</fullName>
    </submittedName>
</protein>
<dbReference type="Proteomes" id="UP000234681">
    <property type="component" value="Chromosome 5"/>
</dbReference>